<dbReference type="InterPro" id="IPR029063">
    <property type="entry name" value="SAM-dependent_MTases_sf"/>
</dbReference>
<accession>A0A167A6R0</accession>
<dbReference type="Pfam" id="PF13489">
    <property type="entry name" value="Methyltransf_23"/>
    <property type="match status" value="1"/>
</dbReference>
<dbReference type="PANTHER" id="PTHR43591:SF10">
    <property type="entry name" value="ABC TRANSMEMBRANE TYPE-1 DOMAIN-CONTAINING PROTEIN-RELATED"/>
    <property type="match status" value="1"/>
</dbReference>
<dbReference type="STRING" id="1573173.A0A167A6R0"/>
<comment type="caution">
    <text evidence="2">The sequence shown here is derived from an EMBL/GenBank/DDBJ whole genome shotgun (WGS) entry which is preliminary data.</text>
</comment>
<dbReference type="GO" id="GO:0032259">
    <property type="term" value="P:methylation"/>
    <property type="evidence" value="ECO:0007669"/>
    <property type="project" value="UniProtKB-KW"/>
</dbReference>
<dbReference type="PANTHER" id="PTHR43591">
    <property type="entry name" value="METHYLTRANSFERASE"/>
    <property type="match status" value="1"/>
</dbReference>
<dbReference type="EMBL" id="LFIW01002023">
    <property type="protein sequence ID" value="KZL79781.1"/>
    <property type="molecule type" value="Genomic_DNA"/>
</dbReference>
<evidence type="ECO:0000313" key="2">
    <source>
        <dbReference type="EMBL" id="KZL79781.1"/>
    </source>
</evidence>
<name>A0A167A6R0_COLIC</name>
<protein>
    <submittedName>
        <fullName evidence="2">Methyltransferase domain-containing protein</fullName>
    </submittedName>
</protein>
<evidence type="ECO:0000256" key="1">
    <source>
        <dbReference type="ARBA" id="ARBA00038158"/>
    </source>
</evidence>
<sequence length="338" mass="37343">MSVGFTVECDKPNPDDLEEDEDINELRIQSLESIFDLRLKDFVSTPGNVPTRWDELVSVYDLDGTKGHPPKADRAHREKQFSLLDEALKRVCLEEVRESIAVPEEFRILAEHVETLSAPGLGYAIALRIFNSELSLAPVSKPHRVLNIGTGTSIWVIEFADRNPESEVLGTDLSPIQPEYVPASCSFEIDDAEDKWAFGQKLHYIHGRYMCTSIFDLPKSVGQVFDHLFPDGWVELQETVIDFKAVDASLEGTALRQWNDHILEGIRRAGRAALSLFDYASFSISAVETDNDGEGRAKLADGPGERVPGRVAKPGPSTLGAILGVMTMCPIGFKACLA</sequence>
<organism evidence="2 3">
    <name type="scientific">Colletotrichum incanum</name>
    <name type="common">Soybean anthracnose fungus</name>
    <dbReference type="NCBI Taxonomy" id="1573173"/>
    <lineage>
        <taxon>Eukaryota</taxon>
        <taxon>Fungi</taxon>
        <taxon>Dikarya</taxon>
        <taxon>Ascomycota</taxon>
        <taxon>Pezizomycotina</taxon>
        <taxon>Sordariomycetes</taxon>
        <taxon>Hypocreomycetidae</taxon>
        <taxon>Glomerellales</taxon>
        <taxon>Glomerellaceae</taxon>
        <taxon>Colletotrichum</taxon>
        <taxon>Colletotrichum spaethianum species complex</taxon>
    </lineage>
</organism>
<keyword evidence="2" id="KW-0489">Methyltransferase</keyword>
<dbReference type="CDD" id="cd02440">
    <property type="entry name" value="AdoMet_MTases"/>
    <property type="match status" value="1"/>
</dbReference>
<dbReference type="SUPFAM" id="SSF53335">
    <property type="entry name" value="S-adenosyl-L-methionine-dependent methyltransferases"/>
    <property type="match status" value="1"/>
</dbReference>
<dbReference type="GO" id="GO:0008168">
    <property type="term" value="F:methyltransferase activity"/>
    <property type="evidence" value="ECO:0007669"/>
    <property type="project" value="UniProtKB-KW"/>
</dbReference>
<dbReference type="AlphaFoldDB" id="A0A167A6R0"/>
<comment type="similarity">
    <text evidence="1">Belongs to the methyltransferase superfamily. LaeA methyltransferase family.</text>
</comment>
<dbReference type="Proteomes" id="UP000076584">
    <property type="component" value="Unassembled WGS sequence"/>
</dbReference>
<keyword evidence="2" id="KW-0808">Transferase</keyword>
<gene>
    <name evidence="2" type="ORF">CI238_02049</name>
</gene>
<reference evidence="2 3" key="1">
    <citation type="submission" date="2015-06" db="EMBL/GenBank/DDBJ databases">
        <title>Survival trade-offs in plant roots during colonization by closely related pathogenic and mutualistic fungi.</title>
        <authorList>
            <person name="Hacquard S."/>
            <person name="Kracher B."/>
            <person name="Hiruma K."/>
            <person name="Weinman A."/>
            <person name="Muench P."/>
            <person name="Garrido Oter R."/>
            <person name="Ver Loren van Themaat E."/>
            <person name="Dallerey J.-F."/>
            <person name="Damm U."/>
            <person name="Henrissat B."/>
            <person name="Lespinet O."/>
            <person name="Thon M."/>
            <person name="Kemen E."/>
            <person name="McHardy A.C."/>
            <person name="Schulze-Lefert P."/>
            <person name="O'Connell R.J."/>
        </authorList>
    </citation>
    <scope>NUCLEOTIDE SEQUENCE [LARGE SCALE GENOMIC DNA]</scope>
    <source>
        <strain evidence="2 3">MAFF 238704</strain>
    </source>
</reference>
<dbReference type="Gene3D" id="3.40.50.150">
    <property type="entry name" value="Vaccinia Virus protein VP39"/>
    <property type="match status" value="1"/>
</dbReference>
<proteinExistence type="inferred from homology"/>
<keyword evidence="3" id="KW-1185">Reference proteome</keyword>
<evidence type="ECO:0000313" key="3">
    <source>
        <dbReference type="Proteomes" id="UP000076584"/>
    </source>
</evidence>